<dbReference type="PROSITE" id="PS51898">
    <property type="entry name" value="TYR_RECOMBINASE"/>
    <property type="match status" value="1"/>
</dbReference>
<dbReference type="PANTHER" id="PTHR30349">
    <property type="entry name" value="PHAGE INTEGRASE-RELATED"/>
    <property type="match status" value="1"/>
</dbReference>
<feature type="domain" description="Tyr recombinase" evidence="6">
    <location>
        <begin position="23"/>
        <end position="206"/>
    </location>
</feature>
<dbReference type="GO" id="GO:0015074">
    <property type="term" value="P:DNA integration"/>
    <property type="evidence" value="ECO:0007669"/>
    <property type="project" value="UniProtKB-KW"/>
</dbReference>
<dbReference type="InterPro" id="IPR011010">
    <property type="entry name" value="DNA_brk_join_enz"/>
</dbReference>
<sequence>MGHSEFDPAARERPPWNSGRKVGAKKALKPRQIWGVRFFLDQSRRVRDRALFDLAIDSKLRGCDLVKIKIGDIVCNREIRHRAIVVQQKTGRPVQFEIMEDARVSLLKWLELRGGSLDDFVFPSRTDHADHMSTRQYARLVDEWVTGIGLPSEDYGTHSLRRTKASIIYKATGNLRAVQILLGHTKIESTVRYLGVDVEDALTLAEGTEV</sequence>
<dbReference type="InterPro" id="IPR002104">
    <property type="entry name" value="Integrase_catalytic"/>
</dbReference>
<evidence type="ECO:0000256" key="2">
    <source>
        <dbReference type="ARBA" id="ARBA00022908"/>
    </source>
</evidence>
<dbReference type="PANTHER" id="PTHR30349:SF41">
    <property type="entry name" value="INTEGRASE_RECOMBINASE PROTEIN MJ0367-RELATED"/>
    <property type="match status" value="1"/>
</dbReference>
<evidence type="ECO:0000256" key="4">
    <source>
        <dbReference type="ARBA" id="ARBA00023172"/>
    </source>
</evidence>
<organism evidence="7 8">
    <name type="scientific">Cereibacter sphaeroides</name>
    <name type="common">Rhodobacter sphaeroides</name>
    <dbReference type="NCBI Taxonomy" id="1063"/>
    <lineage>
        <taxon>Bacteria</taxon>
        <taxon>Pseudomonadati</taxon>
        <taxon>Pseudomonadota</taxon>
        <taxon>Alphaproteobacteria</taxon>
        <taxon>Rhodobacterales</taxon>
        <taxon>Paracoccaceae</taxon>
        <taxon>Cereibacter</taxon>
    </lineage>
</organism>
<dbReference type="SUPFAM" id="SSF56349">
    <property type="entry name" value="DNA breaking-rejoining enzymes"/>
    <property type="match status" value="1"/>
</dbReference>
<dbReference type="Pfam" id="PF00589">
    <property type="entry name" value="Phage_integrase"/>
    <property type="match status" value="1"/>
</dbReference>
<keyword evidence="3" id="KW-0238">DNA-binding</keyword>
<keyword evidence="2" id="KW-0229">DNA integration</keyword>
<dbReference type="InterPro" id="IPR013762">
    <property type="entry name" value="Integrase-like_cat_sf"/>
</dbReference>
<name>A0A2W5S022_CERSP</name>
<feature type="region of interest" description="Disordered" evidence="5">
    <location>
        <begin position="1"/>
        <end position="23"/>
    </location>
</feature>
<comment type="caution">
    <text evidence="7">The sequence shown here is derived from an EMBL/GenBank/DDBJ whole genome shotgun (WGS) entry which is preliminary data.</text>
</comment>
<protein>
    <submittedName>
        <fullName evidence="7">Integrase</fullName>
    </submittedName>
</protein>
<dbReference type="AlphaFoldDB" id="A0A2W5S022"/>
<evidence type="ECO:0000256" key="5">
    <source>
        <dbReference type="SAM" id="MobiDB-lite"/>
    </source>
</evidence>
<comment type="similarity">
    <text evidence="1">Belongs to the 'phage' integrase family.</text>
</comment>
<proteinExistence type="inferred from homology"/>
<dbReference type="GO" id="GO:0006310">
    <property type="term" value="P:DNA recombination"/>
    <property type="evidence" value="ECO:0007669"/>
    <property type="project" value="UniProtKB-KW"/>
</dbReference>
<evidence type="ECO:0000313" key="7">
    <source>
        <dbReference type="EMBL" id="PZQ94442.1"/>
    </source>
</evidence>
<dbReference type="Gene3D" id="1.10.443.10">
    <property type="entry name" value="Intergrase catalytic core"/>
    <property type="match status" value="1"/>
</dbReference>
<dbReference type="EMBL" id="QFQS01000023">
    <property type="protein sequence ID" value="PZQ94442.1"/>
    <property type="molecule type" value="Genomic_DNA"/>
</dbReference>
<gene>
    <name evidence="7" type="ORF">DI533_22220</name>
</gene>
<evidence type="ECO:0000256" key="3">
    <source>
        <dbReference type="ARBA" id="ARBA00023125"/>
    </source>
</evidence>
<evidence type="ECO:0000313" key="8">
    <source>
        <dbReference type="Proteomes" id="UP000248975"/>
    </source>
</evidence>
<dbReference type="GO" id="GO:0003677">
    <property type="term" value="F:DNA binding"/>
    <property type="evidence" value="ECO:0007669"/>
    <property type="project" value="UniProtKB-KW"/>
</dbReference>
<reference evidence="7 8" key="1">
    <citation type="submission" date="2017-08" db="EMBL/GenBank/DDBJ databases">
        <title>Infants hospitalized years apart are colonized by the same room-sourced microbial strains.</title>
        <authorList>
            <person name="Brooks B."/>
            <person name="Olm M.R."/>
            <person name="Firek B.A."/>
            <person name="Baker R."/>
            <person name="Thomas B.C."/>
            <person name="Morowitz M.J."/>
            <person name="Banfield J.F."/>
        </authorList>
    </citation>
    <scope>NUCLEOTIDE SEQUENCE [LARGE SCALE GENOMIC DNA]</scope>
    <source>
        <strain evidence="7">S2_003_000_R2_11</strain>
    </source>
</reference>
<keyword evidence="4" id="KW-0233">DNA recombination</keyword>
<evidence type="ECO:0000259" key="6">
    <source>
        <dbReference type="PROSITE" id="PS51898"/>
    </source>
</evidence>
<dbReference type="Proteomes" id="UP000248975">
    <property type="component" value="Unassembled WGS sequence"/>
</dbReference>
<accession>A0A2W5S022</accession>
<dbReference type="InterPro" id="IPR050090">
    <property type="entry name" value="Tyrosine_recombinase_XerCD"/>
</dbReference>
<feature type="compositionally biased region" description="Basic and acidic residues" evidence="5">
    <location>
        <begin position="1"/>
        <end position="14"/>
    </location>
</feature>
<evidence type="ECO:0000256" key="1">
    <source>
        <dbReference type="ARBA" id="ARBA00008857"/>
    </source>
</evidence>